<keyword evidence="4" id="KW-0378">Hydrolase</keyword>
<protein>
    <recommendedName>
        <fullName evidence="5">Cytosol aminopeptidase domain-containing protein</fullName>
    </recommendedName>
</protein>
<keyword evidence="7" id="KW-1185">Reference proteome</keyword>
<dbReference type="EMBL" id="BRYB01000128">
    <property type="protein sequence ID" value="GMI23496.1"/>
    <property type="molecule type" value="Genomic_DNA"/>
</dbReference>
<dbReference type="SUPFAM" id="SSF53187">
    <property type="entry name" value="Zn-dependent exopeptidases"/>
    <property type="match status" value="1"/>
</dbReference>
<evidence type="ECO:0000256" key="4">
    <source>
        <dbReference type="ARBA" id="ARBA00022801"/>
    </source>
</evidence>
<dbReference type="Gene3D" id="3.40.630.10">
    <property type="entry name" value="Zn peptidases"/>
    <property type="match status" value="1"/>
</dbReference>
<evidence type="ECO:0000313" key="7">
    <source>
        <dbReference type="Proteomes" id="UP001165060"/>
    </source>
</evidence>
<keyword evidence="3" id="KW-0645">Protease</keyword>
<comment type="similarity">
    <text evidence="1">Belongs to the peptidase M17 family.</text>
</comment>
<gene>
    <name evidence="6" type="ORF">TeGR_g2738</name>
</gene>
<evidence type="ECO:0000313" key="6">
    <source>
        <dbReference type="EMBL" id="GMI23496.1"/>
    </source>
</evidence>
<dbReference type="PRINTS" id="PR00481">
    <property type="entry name" value="LAMNOPPTDASE"/>
</dbReference>
<organism evidence="6 7">
    <name type="scientific">Tetraparma gracilis</name>
    <dbReference type="NCBI Taxonomy" id="2962635"/>
    <lineage>
        <taxon>Eukaryota</taxon>
        <taxon>Sar</taxon>
        <taxon>Stramenopiles</taxon>
        <taxon>Ochrophyta</taxon>
        <taxon>Bolidophyceae</taxon>
        <taxon>Parmales</taxon>
        <taxon>Triparmaceae</taxon>
        <taxon>Tetraparma</taxon>
    </lineage>
</organism>
<sequence length="375" mass="39087">MHSLLLPRVAGRVAPFPRLFSSARSSASPPDFLADFSTVPPSLLAGPAPPTCKVVETVATKAELAEKLGSLSPDVRSALASLNLLSFSPGRLIPCGLIHAVGRATEAPDRLPRLVDFCSTKDPSFPTVALVGKGVCFDTGGLSMKSPMGMLSMKKDMGGAAHVIGLARLILSQDLPVNLRVLVPCVENNVDAASIRPLDVVTSLSGATAEIGNTDAEGRLVLADALSLAAAREPDLLVDFATLTGAARVALGSAVGAFFCNCDSLASEISRAAAEQRDPLWRLPLYEGYDKRLESKIADRRNVPGDGGAGGAITAALFLRGFAEGRKGGEGEGEGGGGRKQRWVHFDVDGMPGGKPDVSGMRAMFEVIKGLEKSE</sequence>
<dbReference type="Pfam" id="PF00883">
    <property type="entry name" value="Peptidase_M17"/>
    <property type="match status" value="1"/>
</dbReference>
<dbReference type="InterPro" id="IPR000819">
    <property type="entry name" value="Peptidase_M17_C"/>
</dbReference>
<feature type="domain" description="Cytosol aminopeptidase" evidence="5">
    <location>
        <begin position="213"/>
        <end position="220"/>
    </location>
</feature>
<dbReference type="InterPro" id="IPR011356">
    <property type="entry name" value="Leucine_aapep/pepB"/>
</dbReference>
<keyword evidence="2" id="KW-0031">Aminopeptidase</keyword>
<reference evidence="6 7" key="1">
    <citation type="journal article" date="2023" name="Commun. Biol.">
        <title>Genome analysis of Parmales, the sister group of diatoms, reveals the evolutionary specialization of diatoms from phago-mixotrophs to photoautotrophs.</title>
        <authorList>
            <person name="Ban H."/>
            <person name="Sato S."/>
            <person name="Yoshikawa S."/>
            <person name="Yamada K."/>
            <person name="Nakamura Y."/>
            <person name="Ichinomiya M."/>
            <person name="Sato N."/>
            <person name="Blanc-Mathieu R."/>
            <person name="Endo H."/>
            <person name="Kuwata A."/>
            <person name="Ogata H."/>
        </authorList>
    </citation>
    <scope>NUCLEOTIDE SEQUENCE [LARGE SCALE GENOMIC DNA]</scope>
</reference>
<evidence type="ECO:0000256" key="2">
    <source>
        <dbReference type="ARBA" id="ARBA00022438"/>
    </source>
</evidence>
<dbReference type="PROSITE" id="PS00631">
    <property type="entry name" value="CYTOSOL_AP"/>
    <property type="match status" value="1"/>
</dbReference>
<name>A0ABQ6MC17_9STRA</name>
<evidence type="ECO:0000256" key="3">
    <source>
        <dbReference type="ARBA" id="ARBA00022670"/>
    </source>
</evidence>
<dbReference type="Proteomes" id="UP001165060">
    <property type="component" value="Unassembled WGS sequence"/>
</dbReference>
<dbReference type="PANTHER" id="PTHR11963:SF20">
    <property type="entry name" value="PEPTIDASE B"/>
    <property type="match status" value="1"/>
</dbReference>
<dbReference type="PANTHER" id="PTHR11963">
    <property type="entry name" value="LEUCINE AMINOPEPTIDASE-RELATED"/>
    <property type="match status" value="1"/>
</dbReference>
<proteinExistence type="inferred from homology"/>
<accession>A0ABQ6MC17</accession>
<comment type="caution">
    <text evidence="6">The sequence shown here is derived from an EMBL/GenBank/DDBJ whole genome shotgun (WGS) entry which is preliminary data.</text>
</comment>
<evidence type="ECO:0000259" key="5">
    <source>
        <dbReference type="PROSITE" id="PS00631"/>
    </source>
</evidence>
<evidence type="ECO:0000256" key="1">
    <source>
        <dbReference type="ARBA" id="ARBA00009528"/>
    </source>
</evidence>